<reference evidence="8" key="2">
    <citation type="submission" date="2016-02" db="EMBL/GenBank/DDBJ databases">
        <authorList>
            <person name="Wen L."/>
            <person name="He K."/>
            <person name="Yang H."/>
        </authorList>
    </citation>
    <scope>NUCLEOTIDE SEQUENCE [LARGE SCALE GENOMIC DNA]</scope>
    <source>
        <strain evidence="8">JCM 15929</strain>
    </source>
</reference>
<dbReference type="PANTHER" id="PTHR30055">
    <property type="entry name" value="HTH-TYPE TRANSCRIPTIONAL REGULATOR RUTR"/>
    <property type="match status" value="1"/>
</dbReference>
<organism evidence="7 8">
    <name type="scientific">Tsukamurella pseudospumae</name>
    <dbReference type="NCBI Taxonomy" id="239498"/>
    <lineage>
        <taxon>Bacteria</taxon>
        <taxon>Bacillati</taxon>
        <taxon>Actinomycetota</taxon>
        <taxon>Actinomycetes</taxon>
        <taxon>Mycobacteriales</taxon>
        <taxon>Tsukamurellaceae</taxon>
        <taxon>Tsukamurella</taxon>
    </lineage>
</organism>
<gene>
    <name evidence="7" type="ORF">AXK60_08350</name>
    <name evidence="6" type="ORF">AXK61_23365</name>
</gene>
<evidence type="ECO:0000256" key="2">
    <source>
        <dbReference type="ARBA" id="ARBA00023125"/>
    </source>
</evidence>
<dbReference type="RefSeq" id="WP_068571476.1">
    <property type="nucleotide sequence ID" value="NZ_LSRE01000020.1"/>
</dbReference>
<feature type="domain" description="HTH tetR-type" evidence="5">
    <location>
        <begin position="13"/>
        <end position="73"/>
    </location>
</feature>
<evidence type="ECO:0000313" key="9">
    <source>
        <dbReference type="Proteomes" id="UP000070409"/>
    </source>
</evidence>
<dbReference type="GO" id="GO:0000976">
    <property type="term" value="F:transcription cis-regulatory region binding"/>
    <property type="evidence" value="ECO:0007669"/>
    <property type="project" value="TreeGrafter"/>
</dbReference>
<dbReference type="SUPFAM" id="SSF46689">
    <property type="entry name" value="Homeodomain-like"/>
    <property type="match status" value="1"/>
</dbReference>
<evidence type="ECO:0000313" key="6">
    <source>
        <dbReference type="EMBL" id="KXO96170.1"/>
    </source>
</evidence>
<dbReference type="PANTHER" id="PTHR30055:SF148">
    <property type="entry name" value="TETR-FAMILY TRANSCRIPTIONAL REGULATOR"/>
    <property type="match status" value="1"/>
</dbReference>
<reference evidence="7" key="1">
    <citation type="submission" date="2016-02" db="EMBL/GenBank/DDBJ databases">
        <authorList>
            <person name="Teng J.L."/>
            <person name="Yang Y."/>
            <person name="Huang Y."/>
            <person name="Guo F."/>
            <person name="Wei W."/>
            <person name="Chen J.H."/>
            <person name="Wong S.Y."/>
            <person name="Lau S.K."/>
            <person name="Woo P.C."/>
        </authorList>
    </citation>
    <scope>NUCLEOTIDE SEQUENCE</scope>
    <source>
        <strain evidence="7">JCM 15929</strain>
    </source>
</reference>
<evidence type="ECO:0000313" key="8">
    <source>
        <dbReference type="Proteomes" id="UP000070258"/>
    </source>
</evidence>
<dbReference type="InterPro" id="IPR036271">
    <property type="entry name" value="Tet_transcr_reg_TetR-rel_C_sf"/>
</dbReference>
<protein>
    <recommendedName>
        <fullName evidence="5">HTH tetR-type domain-containing protein</fullName>
    </recommendedName>
</protein>
<dbReference type="InterPro" id="IPR009057">
    <property type="entry name" value="Homeodomain-like_sf"/>
</dbReference>
<dbReference type="InterPro" id="IPR050109">
    <property type="entry name" value="HTH-type_TetR-like_transc_reg"/>
</dbReference>
<evidence type="ECO:0000256" key="3">
    <source>
        <dbReference type="ARBA" id="ARBA00023163"/>
    </source>
</evidence>
<dbReference type="EMBL" id="LSRE01000020">
    <property type="protein sequence ID" value="KXO96170.1"/>
    <property type="molecule type" value="Genomic_DNA"/>
</dbReference>
<dbReference type="AlphaFoldDB" id="A0A138AJ75"/>
<proteinExistence type="predicted"/>
<evidence type="ECO:0000256" key="4">
    <source>
        <dbReference type="PROSITE-ProRule" id="PRU00335"/>
    </source>
</evidence>
<keyword evidence="1" id="KW-0805">Transcription regulation</keyword>
<dbReference type="STRING" id="239498.AXK60_08350"/>
<dbReference type="EMBL" id="LSRF01000033">
    <property type="protein sequence ID" value="KXP10442.1"/>
    <property type="molecule type" value="Genomic_DNA"/>
</dbReference>
<dbReference type="Proteomes" id="UP000070409">
    <property type="component" value="Unassembled WGS sequence"/>
</dbReference>
<dbReference type="Gene3D" id="1.10.10.60">
    <property type="entry name" value="Homeodomain-like"/>
    <property type="match status" value="1"/>
</dbReference>
<dbReference type="Proteomes" id="UP000070258">
    <property type="component" value="Unassembled WGS sequence"/>
</dbReference>
<reference evidence="6 9" key="3">
    <citation type="submission" date="2016-02" db="EMBL/GenBank/DDBJ databases">
        <authorList>
            <person name="Teng J.L."/>
            <person name="Tang Y."/>
            <person name="Huang Y."/>
            <person name="Guo F."/>
            <person name="Wei W."/>
            <person name="Chen J.H."/>
            <person name="Wong S.Y."/>
            <person name="Lau S.K."/>
            <person name="Woo P.C."/>
        </authorList>
    </citation>
    <scope>NUCLEOTIDE SEQUENCE [LARGE SCALE GENOMIC DNA]</scope>
    <source>
        <strain evidence="6 9">JCM 13375</strain>
    </source>
</reference>
<feature type="DNA-binding region" description="H-T-H motif" evidence="4">
    <location>
        <begin position="36"/>
        <end position="55"/>
    </location>
</feature>
<name>A0A138AJ75_9ACTN</name>
<accession>A0A138AJ75</accession>
<dbReference type="PROSITE" id="PS50977">
    <property type="entry name" value="HTH_TETR_2"/>
    <property type="match status" value="1"/>
</dbReference>
<dbReference type="SUPFAM" id="SSF48498">
    <property type="entry name" value="Tetracyclin repressor-like, C-terminal domain"/>
    <property type="match status" value="1"/>
</dbReference>
<dbReference type="GO" id="GO:0003700">
    <property type="term" value="F:DNA-binding transcription factor activity"/>
    <property type="evidence" value="ECO:0007669"/>
    <property type="project" value="TreeGrafter"/>
</dbReference>
<comment type="caution">
    <text evidence="7">The sequence shown here is derived from an EMBL/GenBank/DDBJ whole genome shotgun (WGS) entry which is preliminary data.</text>
</comment>
<keyword evidence="3" id="KW-0804">Transcription</keyword>
<dbReference type="InterPro" id="IPR011075">
    <property type="entry name" value="TetR_C"/>
</dbReference>
<evidence type="ECO:0000313" key="7">
    <source>
        <dbReference type="EMBL" id="KXP10442.1"/>
    </source>
</evidence>
<dbReference type="Pfam" id="PF16859">
    <property type="entry name" value="TetR_C_11"/>
    <property type="match status" value="1"/>
</dbReference>
<dbReference type="Gene3D" id="1.10.357.10">
    <property type="entry name" value="Tetracycline Repressor, domain 2"/>
    <property type="match status" value="1"/>
</dbReference>
<dbReference type="Pfam" id="PF00440">
    <property type="entry name" value="TetR_N"/>
    <property type="match status" value="1"/>
</dbReference>
<sequence>MNEVVRRPGGRSARVRRQVLDATRELLIECDLESVTIPEVAARAGVHYSSIYRNWTDRGVLLRDALLDLVAGVAPVPDTGDLEADLLELTDGVLDLYQTPVGRILLSTTRSAEEALVDFRSAYWDLRLEALSAIIDRAVDRGEVPPTSDRRLIFEMILGPILSRQLLLGSELTDLSSRTIVDLVLPGLRGQEHDAGASGARTDRRAR</sequence>
<keyword evidence="9" id="KW-1185">Reference proteome</keyword>
<evidence type="ECO:0000256" key="1">
    <source>
        <dbReference type="ARBA" id="ARBA00023015"/>
    </source>
</evidence>
<dbReference type="InterPro" id="IPR001647">
    <property type="entry name" value="HTH_TetR"/>
</dbReference>
<evidence type="ECO:0000259" key="5">
    <source>
        <dbReference type="PROSITE" id="PS50977"/>
    </source>
</evidence>
<keyword evidence="2 4" id="KW-0238">DNA-binding</keyword>